<dbReference type="SMART" id="SM00283">
    <property type="entry name" value="MA"/>
    <property type="match status" value="1"/>
</dbReference>
<feature type="transmembrane region" description="Helical" evidence="10">
    <location>
        <begin position="281"/>
        <end position="304"/>
    </location>
</feature>
<evidence type="ECO:0000256" key="2">
    <source>
        <dbReference type="ARBA" id="ARBA00022475"/>
    </source>
</evidence>
<feature type="transmembrane region" description="Helical" evidence="10">
    <location>
        <begin position="9"/>
        <end position="28"/>
    </location>
</feature>
<comment type="subcellular location">
    <subcellularLocation>
        <location evidence="1">Cell membrane</location>
        <topology evidence="1">Multi-pass membrane protein</topology>
    </subcellularLocation>
</comment>
<dbReference type="InterPro" id="IPR033479">
    <property type="entry name" value="dCache_1"/>
</dbReference>
<gene>
    <name evidence="13" type="primary">mcpC</name>
    <name evidence="13" type="ORF">CLPU_4c00060</name>
</gene>
<dbReference type="EMBL" id="LGSS01000004">
    <property type="protein sequence ID" value="KNF08960.1"/>
    <property type="molecule type" value="Genomic_DNA"/>
</dbReference>
<dbReference type="InterPro" id="IPR004089">
    <property type="entry name" value="MCPsignal_dom"/>
</dbReference>
<dbReference type="CDD" id="cd06225">
    <property type="entry name" value="HAMP"/>
    <property type="match status" value="1"/>
</dbReference>
<dbReference type="SUPFAM" id="SSF58104">
    <property type="entry name" value="Methyl-accepting chemotaxis protein (MCP) signaling domain"/>
    <property type="match status" value="1"/>
</dbReference>
<dbReference type="GO" id="GO:0006935">
    <property type="term" value="P:chemotaxis"/>
    <property type="evidence" value="ECO:0007669"/>
    <property type="project" value="UniProtKB-KW"/>
</dbReference>
<evidence type="ECO:0000256" key="1">
    <source>
        <dbReference type="ARBA" id="ARBA00004651"/>
    </source>
</evidence>
<dbReference type="RefSeq" id="WP_050354543.1">
    <property type="nucleotide sequence ID" value="NZ_LGSS01000004.1"/>
</dbReference>
<keyword evidence="6 10" id="KW-0472">Membrane</keyword>
<evidence type="ECO:0000256" key="7">
    <source>
        <dbReference type="ARBA" id="ARBA00023224"/>
    </source>
</evidence>
<dbReference type="CDD" id="cd12912">
    <property type="entry name" value="PDC2_MCP_like"/>
    <property type="match status" value="1"/>
</dbReference>
<evidence type="ECO:0000256" key="5">
    <source>
        <dbReference type="ARBA" id="ARBA00022989"/>
    </source>
</evidence>
<dbReference type="OrthoDB" id="597657at2"/>
<evidence type="ECO:0000259" key="11">
    <source>
        <dbReference type="PROSITE" id="PS50111"/>
    </source>
</evidence>
<dbReference type="Pfam" id="PF02743">
    <property type="entry name" value="dCache_1"/>
    <property type="match status" value="1"/>
</dbReference>
<name>A0A0L0WC27_GOTPU</name>
<dbReference type="PROSITE" id="PS50111">
    <property type="entry name" value="CHEMOTAXIS_TRANSDUC_2"/>
    <property type="match status" value="1"/>
</dbReference>
<dbReference type="Pfam" id="PF00672">
    <property type="entry name" value="HAMP"/>
    <property type="match status" value="1"/>
</dbReference>
<keyword evidence="14" id="KW-1185">Reference proteome</keyword>
<accession>A0A0L0WC27</accession>
<feature type="domain" description="HAMP" evidence="12">
    <location>
        <begin position="301"/>
        <end position="356"/>
    </location>
</feature>
<dbReference type="GO" id="GO:0005886">
    <property type="term" value="C:plasma membrane"/>
    <property type="evidence" value="ECO:0007669"/>
    <property type="project" value="UniProtKB-SubCell"/>
</dbReference>
<dbReference type="SUPFAM" id="SSF103190">
    <property type="entry name" value="Sensory domain-like"/>
    <property type="match status" value="1"/>
</dbReference>
<dbReference type="PROSITE" id="PS50885">
    <property type="entry name" value="HAMP"/>
    <property type="match status" value="1"/>
</dbReference>
<evidence type="ECO:0000256" key="9">
    <source>
        <dbReference type="PROSITE-ProRule" id="PRU00284"/>
    </source>
</evidence>
<reference evidence="14" key="1">
    <citation type="submission" date="2015-07" db="EMBL/GenBank/DDBJ databases">
        <title>Draft genome sequence of the purine-degrading Gottschalkia purinilyticum DSM 1384 (formerly Clostridium purinilyticum).</title>
        <authorList>
            <person name="Poehlein A."/>
            <person name="Schiel-Bengelsdorf B."/>
            <person name="Bengelsdorf F.R."/>
            <person name="Daniel R."/>
            <person name="Duerre P."/>
        </authorList>
    </citation>
    <scope>NUCLEOTIDE SEQUENCE [LARGE SCALE GENOMIC DNA]</scope>
    <source>
        <strain evidence="14">DSM 1384</strain>
    </source>
</reference>
<dbReference type="Gene3D" id="3.30.450.20">
    <property type="entry name" value="PAS domain"/>
    <property type="match status" value="1"/>
</dbReference>
<proteinExistence type="inferred from homology"/>
<dbReference type="Gene3D" id="1.10.287.950">
    <property type="entry name" value="Methyl-accepting chemotaxis protein"/>
    <property type="match status" value="1"/>
</dbReference>
<sequence>MNSIKTKVIAYFLCTALVSYIILGFLSINKSSGAIIKNTDENLNALSIQTKKLVEERISSILNNLEKVSNYEQIKNPNIPLKEKLDVLTKECKDGGHLFLSIIDPNGNMTDNKGSTVLIKNKEYFNRAMNGESVMSEPFNSTAVNKTVITYSVPINYNNQVIGVLQATRDSVGLTNLIKDIKIGKSGYASVINNDGTLIAHTDQKLLKQGFNLFKSNDNSSGLSNIAKKIKNKEKGIDEYTLDGVKKIMAFAPIDNTNWSLAITVPEDELLSSVDSLKTTMFILINIFALITCFIAVSVVSRIVGPIKKLAQYYDKMAAGDFTIEMSDTLISRKDELGNLALSFSTMVNNLKSFVSDIQDSANYVANSSEELATTSNEVRIASEEVARTIEEIAGGATEQAKDTEVGAEKASELGNLIKLNQDNMNMLNENTDIVVNSVKEGLDVVKKLTDKTEESEIAINEVYNGIQETNKSSENISKASEVIASIAEQTNLLALNAAIEAARAGEHGKGFAVVADEIRKLAEQSTNSTKIIDVAVSELQSNSANSVENIQRALELVKEETEYVITTEKKYNEISEIINIFVSEFNNLNKSSIEMTEKRDEILGAIESLSSIAQQNAASTEEVSASTEEQLASIEGMQMSCEKLSSIAKDLKDSTLKFKS</sequence>
<protein>
    <submittedName>
        <fullName evidence="13">Methyl-accepting chemotaxis protein McpC</fullName>
    </submittedName>
</protein>
<dbReference type="SMART" id="SM00304">
    <property type="entry name" value="HAMP"/>
    <property type="match status" value="1"/>
</dbReference>
<comment type="similarity">
    <text evidence="8">Belongs to the methyl-accepting chemotaxis (MCP) protein family.</text>
</comment>
<keyword evidence="3" id="KW-0145">Chemotaxis</keyword>
<evidence type="ECO:0000256" key="10">
    <source>
        <dbReference type="SAM" id="Phobius"/>
    </source>
</evidence>
<keyword evidence="4 10" id="KW-0812">Transmembrane</keyword>
<dbReference type="Proteomes" id="UP000037267">
    <property type="component" value="Unassembled WGS sequence"/>
</dbReference>
<dbReference type="PANTHER" id="PTHR32089">
    <property type="entry name" value="METHYL-ACCEPTING CHEMOTAXIS PROTEIN MCPB"/>
    <property type="match status" value="1"/>
</dbReference>
<keyword evidence="5 10" id="KW-1133">Transmembrane helix</keyword>
<dbReference type="STRING" id="1503.CLPU_4c00060"/>
<evidence type="ECO:0000313" key="13">
    <source>
        <dbReference type="EMBL" id="KNF08960.1"/>
    </source>
</evidence>
<dbReference type="AlphaFoldDB" id="A0A0L0WC27"/>
<dbReference type="PATRIC" id="fig|1503.3.peg.2227"/>
<organism evidence="13 14">
    <name type="scientific">Gottschalkia purinilytica</name>
    <name type="common">Clostridium purinilyticum</name>
    <dbReference type="NCBI Taxonomy" id="1503"/>
    <lineage>
        <taxon>Bacteria</taxon>
        <taxon>Bacillati</taxon>
        <taxon>Bacillota</taxon>
        <taxon>Tissierellia</taxon>
        <taxon>Tissierellales</taxon>
        <taxon>Gottschalkiaceae</taxon>
        <taxon>Gottschalkia</taxon>
    </lineage>
</organism>
<evidence type="ECO:0000313" key="14">
    <source>
        <dbReference type="Proteomes" id="UP000037267"/>
    </source>
</evidence>
<comment type="caution">
    <text evidence="13">The sequence shown here is derived from an EMBL/GenBank/DDBJ whole genome shotgun (WGS) entry which is preliminary data.</text>
</comment>
<keyword evidence="7 9" id="KW-0807">Transducer</keyword>
<dbReference type="Pfam" id="PF00015">
    <property type="entry name" value="MCPsignal"/>
    <property type="match status" value="1"/>
</dbReference>
<evidence type="ECO:0000259" key="12">
    <source>
        <dbReference type="PROSITE" id="PS50885"/>
    </source>
</evidence>
<feature type="domain" description="Methyl-accepting transducer" evidence="11">
    <location>
        <begin position="375"/>
        <end position="632"/>
    </location>
</feature>
<keyword evidence="2" id="KW-1003">Cell membrane</keyword>
<evidence type="ECO:0000256" key="3">
    <source>
        <dbReference type="ARBA" id="ARBA00022500"/>
    </source>
</evidence>
<dbReference type="GO" id="GO:0007165">
    <property type="term" value="P:signal transduction"/>
    <property type="evidence" value="ECO:0007669"/>
    <property type="project" value="UniProtKB-KW"/>
</dbReference>
<dbReference type="InterPro" id="IPR003660">
    <property type="entry name" value="HAMP_dom"/>
</dbReference>
<dbReference type="PANTHER" id="PTHR32089:SF112">
    <property type="entry name" value="LYSOZYME-LIKE PROTEIN-RELATED"/>
    <property type="match status" value="1"/>
</dbReference>
<evidence type="ECO:0000256" key="6">
    <source>
        <dbReference type="ARBA" id="ARBA00023136"/>
    </source>
</evidence>
<evidence type="ECO:0000256" key="4">
    <source>
        <dbReference type="ARBA" id="ARBA00022692"/>
    </source>
</evidence>
<dbReference type="InterPro" id="IPR029151">
    <property type="entry name" value="Sensor-like_sf"/>
</dbReference>
<evidence type="ECO:0000256" key="8">
    <source>
        <dbReference type="ARBA" id="ARBA00029447"/>
    </source>
</evidence>